<sequence length="120" mass="12229">MAVTLRQVPLQIGGEDVGVFGLSEPGEGEAVALTGVGELALQKQIGQGFPEPGAPVEADEPRGGEPFPPACELSRLEHAFELGVGGLPGIVAQHAEEVGSFPVGHVEEVAVEKIEVTGGP</sequence>
<evidence type="ECO:0000313" key="2">
    <source>
        <dbReference type="EMBL" id="MDP9844450.1"/>
    </source>
</evidence>
<name>A0ABT9QCF0_9ACTN</name>
<accession>A0ABT9QCF0</accession>
<evidence type="ECO:0000313" key="3">
    <source>
        <dbReference type="Proteomes" id="UP001225356"/>
    </source>
</evidence>
<reference evidence="2 3" key="1">
    <citation type="submission" date="2023-07" db="EMBL/GenBank/DDBJ databases">
        <title>Sequencing the genomes of 1000 actinobacteria strains.</title>
        <authorList>
            <person name="Klenk H.-P."/>
        </authorList>
    </citation>
    <scope>NUCLEOTIDE SEQUENCE [LARGE SCALE GENOMIC DNA]</scope>
    <source>
        <strain evidence="2 3">DSM 46740</strain>
    </source>
</reference>
<feature type="region of interest" description="Disordered" evidence="1">
    <location>
        <begin position="46"/>
        <end position="68"/>
    </location>
</feature>
<organism evidence="2 3">
    <name type="scientific">Streptosporangium lutulentum</name>
    <dbReference type="NCBI Taxonomy" id="1461250"/>
    <lineage>
        <taxon>Bacteria</taxon>
        <taxon>Bacillati</taxon>
        <taxon>Actinomycetota</taxon>
        <taxon>Actinomycetes</taxon>
        <taxon>Streptosporangiales</taxon>
        <taxon>Streptosporangiaceae</taxon>
        <taxon>Streptosporangium</taxon>
    </lineage>
</organism>
<evidence type="ECO:0000256" key="1">
    <source>
        <dbReference type="SAM" id="MobiDB-lite"/>
    </source>
</evidence>
<proteinExistence type="predicted"/>
<keyword evidence="3" id="KW-1185">Reference proteome</keyword>
<protein>
    <submittedName>
        <fullName evidence="2">Uncharacterized protein</fullName>
    </submittedName>
</protein>
<dbReference type="Proteomes" id="UP001225356">
    <property type="component" value="Unassembled WGS sequence"/>
</dbReference>
<dbReference type="EMBL" id="JAUSQU010000001">
    <property type="protein sequence ID" value="MDP9844450.1"/>
    <property type="molecule type" value="Genomic_DNA"/>
</dbReference>
<gene>
    <name evidence="2" type="ORF">J2853_003661</name>
</gene>
<comment type="caution">
    <text evidence="2">The sequence shown here is derived from an EMBL/GenBank/DDBJ whole genome shotgun (WGS) entry which is preliminary data.</text>
</comment>